<evidence type="ECO:0000256" key="2">
    <source>
        <dbReference type="ARBA" id="ARBA00004861"/>
    </source>
</evidence>
<dbReference type="HAMAP" id="MF_01200_B">
    <property type="entry name" value="OMPdecase_type1_B"/>
    <property type="match status" value="1"/>
</dbReference>
<dbReference type="STRING" id="194197.BWD09_01855"/>
<dbReference type="InterPro" id="IPR018089">
    <property type="entry name" value="OMPdecase_AS"/>
</dbReference>
<evidence type="ECO:0000256" key="3">
    <source>
        <dbReference type="ARBA" id="ARBA00011738"/>
    </source>
</evidence>
<keyword evidence="15" id="KW-1185">Reference proteome</keyword>
<dbReference type="PANTHER" id="PTHR32119:SF2">
    <property type="entry name" value="OROTIDINE 5'-PHOSPHATE DECARBOXYLASE"/>
    <property type="match status" value="1"/>
</dbReference>
<feature type="active site" description="Proton donor" evidence="9">
    <location>
        <position position="73"/>
    </location>
</feature>
<dbReference type="PANTHER" id="PTHR32119">
    <property type="entry name" value="OROTIDINE 5'-PHOSPHATE DECARBOXYLASE"/>
    <property type="match status" value="1"/>
</dbReference>
<dbReference type="GO" id="GO:0006207">
    <property type="term" value="P:'de novo' pyrimidine nucleobase biosynthetic process"/>
    <property type="evidence" value="ECO:0007669"/>
    <property type="project" value="InterPro"/>
</dbReference>
<evidence type="ECO:0000256" key="8">
    <source>
        <dbReference type="ARBA" id="ARBA00061012"/>
    </source>
</evidence>
<name>A0A1X3DF33_9NEIS</name>
<dbReference type="GO" id="GO:0044205">
    <property type="term" value="P:'de novo' UMP biosynthetic process"/>
    <property type="evidence" value="ECO:0007669"/>
    <property type="project" value="UniProtKB-UniRule"/>
</dbReference>
<organism evidence="14 15">
    <name type="scientific">Neisseria dentiae</name>
    <dbReference type="NCBI Taxonomy" id="194197"/>
    <lineage>
        <taxon>Bacteria</taxon>
        <taxon>Pseudomonadati</taxon>
        <taxon>Pseudomonadota</taxon>
        <taxon>Betaproteobacteria</taxon>
        <taxon>Neisseriales</taxon>
        <taxon>Neisseriaceae</taxon>
        <taxon>Neisseria</taxon>
    </lineage>
</organism>
<feature type="active site" description="For OMPdecase activity" evidence="10">
    <location>
        <position position="71"/>
    </location>
</feature>
<evidence type="ECO:0000256" key="4">
    <source>
        <dbReference type="ARBA" id="ARBA00022793"/>
    </source>
</evidence>
<dbReference type="Pfam" id="PF00215">
    <property type="entry name" value="OMPdecase"/>
    <property type="match status" value="1"/>
</dbReference>
<evidence type="ECO:0000256" key="9">
    <source>
        <dbReference type="HAMAP-Rule" id="MF_01200"/>
    </source>
</evidence>
<dbReference type="InterPro" id="IPR014732">
    <property type="entry name" value="OMPdecase"/>
</dbReference>
<dbReference type="RefSeq" id="WP_085365037.1">
    <property type="nucleotide sequence ID" value="NZ_CAUJPZ010000001.1"/>
</dbReference>
<accession>A0A1X3DF33</accession>
<evidence type="ECO:0000313" key="14">
    <source>
        <dbReference type="EMBL" id="OSI18538.1"/>
    </source>
</evidence>
<dbReference type="GO" id="GO:0005829">
    <property type="term" value="C:cytosol"/>
    <property type="evidence" value="ECO:0007669"/>
    <property type="project" value="TreeGrafter"/>
</dbReference>
<protein>
    <recommendedName>
        <fullName evidence="9">Orotidine 5'-phosphate decarboxylase</fullName>
        <ecNumber evidence="9">4.1.1.23</ecNumber>
    </recommendedName>
    <alternativeName>
        <fullName evidence="9">OMP decarboxylase</fullName>
        <shortName evidence="9">OMPDCase</shortName>
        <shortName evidence="9">OMPdecase</shortName>
    </alternativeName>
</protein>
<dbReference type="InterPro" id="IPR013785">
    <property type="entry name" value="Aldolase_TIM"/>
</dbReference>
<evidence type="ECO:0000256" key="10">
    <source>
        <dbReference type="PIRSR" id="PIRSR614732-1"/>
    </source>
</evidence>
<evidence type="ECO:0000256" key="6">
    <source>
        <dbReference type="ARBA" id="ARBA00023239"/>
    </source>
</evidence>
<dbReference type="AlphaFoldDB" id="A0A1X3DF33"/>
<feature type="domain" description="Orotidine 5'-phosphate decarboxylase" evidence="13">
    <location>
        <begin position="16"/>
        <end position="237"/>
    </location>
</feature>
<feature type="active site" description="For OMPdecase activity" evidence="10">
    <location>
        <position position="76"/>
    </location>
</feature>
<feature type="binding site" evidence="9 11">
    <location>
        <position position="221"/>
    </location>
    <ligand>
        <name>substrate</name>
    </ligand>
</feature>
<dbReference type="UniPathway" id="UPA00070">
    <property type="reaction ID" value="UER00120"/>
</dbReference>
<feature type="binding site" evidence="9 11">
    <location>
        <position position="191"/>
    </location>
    <ligand>
        <name>substrate</name>
    </ligand>
</feature>
<dbReference type="GO" id="GO:0004590">
    <property type="term" value="F:orotidine-5'-phosphate decarboxylase activity"/>
    <property type="evidence" value="ECO:0007669"/>
    <property type="project" value="UniProtKB-UniRule"/>
</dbReference>
<dbReference type="EMBL" id="MTBO01000002">
    <property type="protein sequence ID" value="OSI18538.1"/>
    <property type="molecule type" value="Genomic_DNA"/>
</dbReference>
<comment type="similarity">
    <text evidence="8 9">Belongs to the OMP decarboxylase family. Type 1 subfamily.</text>
</comment>
<proteinExistence type="inferred from homology"/>
<feature type="binding site" evidence="9 11">
    <location>
        <position position="44"/>
    </location>
    <ligand>
        <name>substrate</name>
    </ligand>
</feature>
<evidence type="ECO:0000256" key="1">
    <source>
        <dbReference type="ARBA" id="ARBA00002356"/>
    </source>
</evidence>
<dbReference type="PROSITE" id="PS00156">
    <property type="entry name" value="OMPDECASE"/>
    <property type="match status" value="1"/>
</dbReference>
<gene>
    <name evidence="9" type="primary">pyrF</name>
    <name evidence="14" type="ORF">BWD09_01855</name>
</gene>
<comment type="catalytic activity">
    <reaction evidence="7 9 12">
        <text>orotidine 5'-phosphate + H(+) = UMP + CO2</text>
        <dbReference type="Rhea" id="RHEA:11596"/>
        <dbReference type="ChEBI" id="CHEBI:15378"/>
        <dbReference type="ChEBI" id="CHEBI:16526"/>
        <dbReference type="ChEBI" id="CHEBI:57538"/>
        <dbReference type="ChEBI" id="CHEBI:57865"/>
        <dbReference type="EC" id="4.1.1.23"/>
    </reaction>
</comment>
<sequence>MNPLIADFNAEPARAPVIVALDFANEHDTLAFVRRLEPSLCRLKIGKELFTATGRRLAESLINQGFELFLDLKYHDIPNTVAKACRAAAEMGVWMVDMHACGGRRMMEAAAEAVANQAHKPLLIGVTVLTSMEAADLAEIGLNAPVEELVLRWAKLAQSSGLDGVVCSAHEAAPLRRDLGGDFVLVTPGIRLDVAGNSDDQRRIMTPAQALAAGSTYLVMGRPVTQAADPVAVLRGINEAAQAMR</sequence>
<feature type="binding site" evidence="9 11">
    <location>
        <position position="22"/>
    </location>
    <ligand>
        <name>substrate</name>
    </ligand>
</feature>
<evidence type="ECO:0000256" key="11">
    <source>
        <dbReference type="PIRSR" id="PIRSR614732-2"/>
    </source>
</evidence>
<keyword evidence="5 9" id="KW-0665">Pyrimidine biosynthesis</keyword>
<feature type="binding site" evidence="9 11">
    <location>
        <position position="222"/>
    </location>
    <ligand>
        <name>substrate</name>
    </ligand>
</feature>
<dbReference type="InterPro" id="IPR011060">
    <property type="entry name" value="RibuloseP-bd_barrel"/>
</dbReference>
<feature type="binding site" evidence="9">
    <location>
        <begin position="71"/>
        <end position="80"/>
    </location>
    <ligand>
        <name>substrate</name>
    </ligand>
</feature>
<evidence type="ECO:0000256" key="12">
    <source>
        <dbReference type="RuleBase" id="RU000512"/>
    </source>
</evidence>
<dbReference type="CDD" id="cd04725">
    <property type="entry name" value="OMP_decarboxylase_like"/>
    <property type="match status" value="1"/>
</dbReference>
<dbReference type="EC" id="4.1.1.23" evidence="9"/>
<dbReference type="SMART" id="SM00934">
    <property type="entry name" value="OMPdecase"/>
    <property type="match status" value="1"/>
</dbReference>
<feature type="active site" description="For OMPdecase activity" evidence="10">
    <location>
        <position position="73"/>
    </location>
</feature>
<comment type="subunit">
    <text evidence="3 9">Homodimer.</text>
</comment>
<keyword evidence="6 9" id="KW-0456">Lyase</keyword>
<feature type="binding site" evidence="9 11">
    <location>
        <position position="201"/>
    </location>
    <ligand>
        <name>substrate</name>
    </ligand>
</feature>
<dbReference type="FunFam" id="3.20.20.70:FF:000015">
    <property type="entry name" value="Orotidine 5'-phosphate decarboxylase"/>
    <property type="match status" value="1"/>
</dbReference>
<evidence type="ECO:0000259" key="13">
    <source>
        <dbReference type="SMART" id="SM00934"/>
    </source>
</evidence>
<dbReference type="Proteomes" id="UP000193118">
    <property type="component" value="Unassembled WGS sequence"/>
</dbReference>
<comment type="function">
    <text evidence="1 9">Catalyzes the decarboxylation of orotidine 5'-monophosphate (OMP) to uridine 5'-monophosphate (UMP).</text>
</comment>
<reference evidence="15" key="1">
    <citation type="submission" date="2017-01" db="EMBL/GenBank/DDBJ databases">
        <authorList>
            <person name="Wolfgang W.J."/>
            <person name="Cole J."/>
            <person name="Wroblewski D."/>
            <person name="Mcginnis J."/>
            <person name="Musser K.A."/>
        </authorList>
    </citation>
    <scope>NUCLEOTIDE SEQUENCE [LARGE SCALE GENOMIC DNA]</scope>
    <source>
        <strain evidence="15">DSM 19151</strain>
    </source>
</reference>
<evidence type="ECO:0000256" key="5">
    <source>
        <dbReference type="ARBA" id="ARBA00022975"/>
    </source>
</evidence>
<dbReference type="NCBIfam" id="NF001273">
    <property type="entry name" value="PRK00230.1"/>
    <property type="match status" value="1"/>
</dbReference>
<dbReference type="NCBIfam" id="TIGR01740">
    <property type="entry name" value="pyrF"/>
    <property type="match status" value="1"/>
</dbReference>
<dbReference type="SUPFAM" id="SSF51366">
    <property type="entry name" value="Ribulose-phoshate binding barrel"/>
    <property type="match status" value="1"/>
</dbReference>
<dbReference type="OrthoDB" id="9806203at2"/>
<dbReference type="GeneID" id="94579892"/>
<evidence type="ECO:0000256" key="7">
    <source>
        <dbReference type="ARBA" id="ARBA00049157"/>
    </source>
</evidence>
<keyword evidence="4 9" id="KW-0210">Decarboxylase</keyword>
<evidence type="ECO:0000313" key="15">
    <source>
        <dbReference type="Proteomes" id="UP000193118"/>
    </source>
</evidence>
<comment type="pathway">
    <text evidence="2 9 12">Pyrimidine metabolism; UMP biosynthesis via de novo pathway; UMP from orotate: step 2/2.</text>
</comment>
<dbReference type="InterPro" id="IPR047596">
    <property type="entry name" value="OMPdecase_bac"/>
</dbReference>
<dbReference type="Gene3D" id="3.20.20.70">
    <property type="entry name" value="Aldolase class I"/>
    <property type="match status" value="1"/>
</dbReference>
<comment type="caution">
    <text evidence="14">The sequence shown here is derived from an EMBL/GenBank/DDBJ whole genome shotgun (WGS) entry which is preliminary data.</text>
</comment>
<feature type="binding site" evidence="9 11">
    <location>
        <position position="130"/>
    </location>
    <ligand>
        <name>substrate</name>
    </ligand>
</feature>
<dbReference type="InterPro" id="IPR001754">
    <property type="entry name" value="OMPdeCOase_dom"/>
</dbReference>